<proteinExistence type="predicted"/>
<dbReference type="InterPro" id="IPR001460">
    <property type="entry name" value="PCN-bd_Tpept"/>
</dbReference>
<keyword evidence="3 4" id="KW-0472">Membrane</keyword>
<dbReference type="GO" id="GO:0008658">
    <property type="term" value="F:penicillin binding"/>
    <property type="evidence" value="ECO:0007669"/>
    <property type="project" value="InterPro"/>
</dbReference>
<dbReference type="Pfam" id="PF00905">
    <property type="entry name" value="Transpeptidase"/>
    <property type="match status" value="1"/>
</dbReference>
<accession>A0A6N6VK71</accession>
<dbReference type="InterPro" id="IPR036138">
    <property type="entry name" value="PBP_dimer_sf"/>
</dbReference>
<dbReference type="AlphaFoldDB" id="A0A6N6VK71"/>
<feature type="transmembrane region" description="Helical" evidence="4">
    <location>
        <begin position="45"/>
        <end position="64"/>
    </location>
</feature>
<dbReference type="Gene3D" id="3.30.450.330">
    <property type="match status" value="1"/>
</dbReference>
<dbReference type="Proteomes" id="UP000468901">
    <property type="component" value="Unassembled WGS sequence"/>
</dbReference>
<dbReference type="SUPFAM" id="SSF56601">
    <property type="entry name" value="beta-lactamase/transpeptidase-like"/>
    <property type="match status" value="1"/>
</dbReference>
<evidence type="ECO:0000256" key="3">
    <source>
        <dbReference type="ARBA" id="ARBA00023136"/>
    </source>
</evidence>
<sequence>MIGRRNQSSSRGRGVLAGYDAIAKPRMPHEIGLEEEIRTPSERRIFLALALFAVCFSLVGARLVELAIVGGDRGPRLAAAGEPDPIHRPDIVDRNGEVMATDIVTASLYADGRAIVDPQDTARQLATVLPDINPEEVAAKLETGRAFIWLKRDLTPKQQYAVHYLGLPGLGFRREQKRIYPNGHTSSHVLGTVDLDNRGTAGMERYIDKSLRLGKGEEGGPRAQPIMLSIDMRVQFALRDELEKAQKEFSAKAAVGIIMDVHTGEVVAMSSLPDFDPNDPMVVSDDARFNRATLGVYELGSVFKAVTLASALDSGKVHIDTRLDATQPIHYARFTIHDYHAENRWLSVPEVFMYSSNIGTAKIALELGTPAYREYLRRFGLLSKAEIELPEAGDPLLPPHWSELSTMTVSFGQGIAVTPLQVVAALAGIVNGGTKVKPTLLHHENVPTGERLISEETSTQMRGLLRLVVTEGTGKKADVPGYPVMGKTGTAEKAIGGGYAKHRLISSFLSAFPANDPRYTMIVMFDEPQGTKATYGFATAGWNAAPVTARVVSRVAPLLGIQPIEQPRNDNNMLQQAKLVTFEPETANGRD</sequence>
<dbReference type="EMBL" id="WESC01000015">
    <property type="protein sequence ID" value="KAB7738906.1"/>
    <property type="molecule type" value="Genomic_DNA"/>
</dbReference>
<dbReference type="GO" id="GO:0004180">
    <property type="term" value="F:carboxypeptidase activity"/>
    <property type="evidence" value="ECO:0007669"/>
    <property type="project" value="UniProtKB-KW"/>
</dbReference>
<keyword evidence="4" id="KW-1133">Transmembrane helix</keyword>
<dbReference type="InterPro" id="IPR005311">
    <property type="entry name" value="PBP_dimer"/>
</dbReference>
<keyword evidence="2" id="KW-0378">Hydrolase</keyword>
<evidence type="ECO:0000259" key="5">
    <source>
        <dbReference type="Pfam" id="PF00905"/>
    </source>
</evidence>
<dbReference type="InterPro" id="IPR050515">
    <property type="entry name" value="Beta-lactam/transpept"/>
</dbReference>
<evidence type="ECO:0000256" key="2">
    <source>
        <dbReference type="ARBA" id="ARBA00022645"/>
    </source>
</evidence>
<keyword evidence="8" id="KW-1185">Reference proteome</keyword>
<name>A0A6N6VK71_9HYPH</name>
<dbReference type="Gene3D" id="3.40.710.10">
    <property type="entry name" value="DD-peptidase/beta-lactamase superfamily"/>
    <property type="match status" value="1"/>
</dbReference>
<dbReference type="Pfam" id="PF03717">
    <property type="entry name" value="PBP_dimer"/>
    <property type="match status" value="1"/>
</dbReference>
<dbReference type="GO" id="GO:0005886">
    <property type="term" value="C:plasma membrane"/>
    <property type="evidence" value="ECO:0007669"/>
    <property type="project" value="TreeGrafter"/>
</dbReference>
<organism evidence="7 8">
    <name type="scientific">Parvibaculum sedimenti</name>
    <dbReference type="NCBI Taxonomy" id="2608632"/>
    <lineage>
        <taxon>Bacteria</taxon>
        <taxon>Pseudomonadati</taxon>
        <taxon>Pseudomonadota</taxon>
        <taxon>Alphaproteobacteria</taxon>
        <taxon>Hyphomicrobiales</taxon>
        <taxon>Parvibaculaceae</taxon>
        <taxon>Parvibaculum</taxon>
    </lineage>
</organism>
<evidence type="ECO:0000313" key="7">
    <source>
        <dbReference type="EMBL" id="KAB7738906.1"/>
    </source>
</evidence>
<evidence type="ECO:0000259" key="6">
    <source>
        <dbReference type="Pfam" id="PF03717"/>
    </source>
</evidence>
<dbReference type="PANTHER" id="PTHR30627:SF1">
    <property type="entry name" value="PEPTIDOGLYCAN D,D-TRANSPEPTIDASE FTSI"/>
    <property type="match status" value="1"/>
</dbReference>
<dbReference type="SUPFAM" id="SSF56519">
    <property type="entry name" value="Penicillin binding protein dimerisation domain"/>
    <property type="match status" value="1"/>
</dbReference>
<feature type="domain" description="Penicillin-binding protein dimerisation" evidence="6">
    <location>
        <begin position="87"/>
        <end position="197"/>
    </location>
</feature>
<dbReference type="Gene3D" id="3.90.1310.10">
    <property type="entry name" value="Penicillin-binding protein 2a (Domain 2)"/>
    <property type="match status" value="1"/>
</dbReference>
<evidence type="ECO:0000256" key="4">
    <source>
        <dbReference type="SAM" id="Phobius"/>
    </source>
</evidence>
<feature type="domain" description="Penicillin-binding protein transpeptidase" evidence="5">
    <location>
        <begin position="257"/>
        <end position="534"/>
    </location>
</feature>
<keyword evidence="2" id="KW-0121">Carboxypeptidase</keyword>
<evidence type="ECO:0000313" key="8">
    <source>
        <dbReference type="Proteomes" id="UP000468901"/>
    </source>
</evidence>
<dbReference type="RefSeq" id="WP_152217181.1">
    <property type="nucleotide sequence ID" value="NZ_JBAQYD010000197.1"/>
</dbReference>
<dbReference type="InterPro" id="IPR012338">
    <property type="entry name" value="Beta-lactam/transpept-like"/>
</dbReference>
<evidence type="ECO:0000256" key="1">
    <source>
        <dbReference type="ARBA" id="ARBA00004370"/>
    </source>
</evidence>
<dbReference type="GO" id="GO:0071555">
    <property type="term" value="P:cell wall organization"/>
    <property type="evidence" value="ECO:0007669"/>
    <property type="project" value="TreeGrafter"/>
</dbReference>
<keyword evidence="4" id="KW-0812">Transmembrane</keyword>
<comment type="subcellular location">
    <subcellularLocation>
        <location evidence="1">Membrane</location>
    </subcellularLocation>
</comment>
<reference evidence="7 8" key="1">
    <citation type="submission" date="2019-09" db="EMBL/GenBank/DDBJ databases">
        <title>Parvibaculum sedimenti sp. nov., isolated from sediment.</title>
        <authorList>
            <person name="Wang Y."/>
        </authorList>
    </citation>
    <scope>NUCLEOTIDE SEQUENCE [LARGE SCALE GENOMIC DNA]</scope>
    <source>
        <strain evidence="7 8">HXT-9</strain>
    </source>
</reference>
<protein>
    <submittedName>
        <fullName evidence="7">Penicillin-binding protein 2</fullName>
    </submittedName>
</protein>
<comment type="caution">
    <text evidence="7">The sequence shown here is derived from an EMBL/GenBank/DDBJ whole genome shotgun (WGS) entry which is preliminary data.</text>
</comment>
<keyword evidence="2" id="KW-0645">Protease</keyword>
<gene>
    <name evidence="7" type="ORF">F2P47_14930</name>
</gene>
<dbReference type="PANTHER" id="PTHR30627">
    <property type="entry name" value="PEPTIDOGLYCAN D,D-TRANSPEPTIDASE"/>
    <property type="match status" value="1"/>
</dbReference>